<comment type="caution">
    <text evidence="2">The sequence shown here is derived from an EMBL/GenBank/DDBJ whole genome shotgun (WGS) entry which is preliminary data.</text>
</comment>
<evidence type="ECO:0000313" key="2">
    <source>
        <dbReference type="EMBL" id="KKN55323.1"/>
    </source>
</evidence>
<dbReference type="GO" id="GO:0004519">
    <property type="term" value="F:endonuclease activity"/>
    <property type="evidence" value="ECO:0007669"/>
    <property type="project" value="InterPro"/>
</dbReference>
<dbReference type="EMBL" id="LAZR01000890">
    <property type="protein sequence ID" value="KKN55323.1"/>
    <property type="molecule type" value="Genomic_DNA"/>
</dbReference>
<feature type="domain" description="Restriction endonuclease type IV Mrr" evidence="1">
    <location>
        <begin position="8"/>
        <end position="119"/>
    </location>
</feature>
<dbReference type="SUPFAM" id="SSF52980">
    <property type="entry name" value="Restriction endonuclease-like"/>
    <property type="match status" value="1"/>
</dbReference>
<reference evidence="2" key="1">
    <citation type="journal article" date="2015" name="Nature">
        <title>Complex archaea that bridge the gap between prokaryotes and eukaryotes.</title>
        <authorList>
            <person name="Spang A."/>
            <person name="Saw J.H."/>
            <person name="Jorgensen S.L."/>
            <person name="Zaremba-Niedzwiedzka K."/>
            <person name="Martijn J."/>
            <person name="Lind A.E."/>
            <person name="van Eijk R."/>
            <person name="Schleper C."/>
            <person name="Guy L."/>
            <person name="Ettema T.J."/>
        </authorList>
    </citation>
    <scope>NUCLEOTIDE SEQUENCE</scope>
</reference>
<organism evidence="2">
    <name type="scientific">marine sediment metagenome</name>
    <dbReference type="NCBI Taxonomy" id="412755"/>
    <lineage>
        <taxon>unclassified sequences</taxon>
        <taxon>metagenomes</taxon>
        <taxon>ecological metagenomes</taxon>
    </lineage>
</organism>
<dbReference type="GO" id="GO:0003677">
    <property type="term" value="F:DNA binding"/>
    <property type="evidence" value="ECO:0007669"/>
    <property type="project" value="InterPro"/>
</dbReference>
<protein>
    <recommendedName>
        <fullName evidence="1">Restriction endonuclease type IV Mrr domain-containing protein</fullName>
    </recommendedName>
</protein>
<sequence>MITKEPKDWQDLQNKVNLILNDIGLNSNKEVELETPRGTVEIDVYAIDPKSIDKIKYIIECKNWNNKIPQTVIHSFITIMNETGGNIGYIISKKGFQKGALEYSNSTNIKLFSYIEFQEHYLMLWYEKSFAKSIYEISSDLISYTEPINSRRFKYQEKLTDNRTEKFNTLLDKYSNFATMLILIGSNSYEKIFSKEKNTFFSIEKIKVTVFDLLKIKLEAENFQDLLIELNVIIEDSISKFNAVFGKNIFANEN</sequence>
<dbReference type="Pfam" id="PF04471">
    <property type="entry name" value="Mrr_cat"/>
    <property type="match status" value="1"/>
</dbReference>
<dbReference type="InterPro" id="IPR011856">
    <property type="entry name" value="tRNA_endonuc-like_dom_sf"/>
</dbReference>
<dbReference type="Gene3D" id="3.40.1350.10">
    <property type="match status" value="1"/>
</dbReference>
<evidence type="ECO:0000259" key="1">
    <source>
        <dbReference type="Pfam" id="PF04471"/>
    </source>
</evidence>
<proteinExistence type="predicted"/>
<dbReference type="InterPro" id="IPR007560">
    <property type="entry name" value="Restrct_endonuc_IV_Mrr"/>
</dbReference>
<name>A0A0F9UNZ4_9ZZZZ</name>
<dbReference type="GO" id="GO:0009307">
    <property type="term" value="P:DNA restriction-modification system"/>
    <property type="evidence" value="ECO:0007669"/>
    <property type="project" value="InterPro"/>
</dbReference>
<accession>A0A0F9UNZ4</accession>
<gene>
    <name evidence="2" type="ORF">LCGC14_0583670</name>
</gene>
<dbReference type="InterPro" id="IPR011335">
    <property type="entry name" value="Restrct_endonuc-II-like"/>
</dbReference>
<dbReference type="AlphaFoldDB" id="A0A0F9UNZ4"/>